<dbReference type="EMBL" id="JACHNB010000001">
    <property type="protein sequence ID" value="MBB4743366.1"/>
    <property type="molecule type" value="Genomic_DNA"/>
</dbReference>
<dbReference type="AlphaFoldDB" id="A0A7W7H3L7"/>
<gene>
    <name evidence="2" type="ORF">BJY16_006825</name>
</gene>
<feature type="compositionally biased region" description="Polar residues" evidence="1">
    <location>
        <begin position="131"/>
        <end position="140"/>
    </location>
</feature>
<protein>
    <submittedName>
        <fullName evidence="2">Uncharacterized protein</fullName>
    </submittedName>
</protein>
<accession>A0A7W7H3L7</accession>
<sequence>MDPISLAIAGAVAAKGAEMAVQQTPDAWRRFVAFVRDRLSREDRGAELLTAAEADQKPVVVEALAEEITRLRQADPTFDRALQQQWTAITVAPQTRSNQATNIVTGSVGGHLVQATEISGGVSFGPAERTGTPSAQEPPR</sequence>
<comment type="caution">
    <text evidence="2">The sequence shown here is derived from an EMBL/GenBank/DDBJ whole genome shotgun (WGS) entry which is preliminary data.</text>
</comment>
<feature type="region of interest" description="Disordered" evidence="1">
    <location>
        <begin position="119"/>
        <end position="140"/>
    </location>
</feature>
<evidence type="ECO:0000256" key="1">
    <source>
        <dbReference type="SAM" id="MobiDB-lite"/>
    </source>
</evidence>
<evidence type="ECO:0000313" key="3">
    <source>
        <dbReference type="Proteomes" id="UP000546162"/>
    </source>
</evidence>
<dbReference type="Proteomes" id="UP000546162">
    <property type="component" value="Unassembled WGS sequence"/>
</dbReference>
<dbReference type="RefSeq" id="WP_185043650.1">
    <property type="nucleotide sequence ID" value="NZ_BAABFG010000005.1"/>
</dbReference>
<name>A0A7W7H3L7_9ACTN</name>
<evidence type="ECO:0000313" key="2">
    <source>
        <dbReference type="EMBL" id="MBB4743366.1"/>
    </source>
</evidence>
<reference evidence="2 3" key="1">
    <citation type="submission" date="2020-08" db="EMBL/GenBank/DDBJ databases">
        <title>Sequencing the genomes of 1000 actinobacteria strains.</title>
        <authorList>
            <person name="Klenk H.-P."/>
        </authorList>
    </citation>
    <scope>NUCLEOTIDE SEQUENCE [LARGE SCALE GENOMIC DNA]</scope>
    <source>
        <strain evidence="2 3">DSM 45809</strain>
    </source>
</reference>
<organism evidence="2 3">
    <name type="scientific">Actinoplanes octamycinicus</name>
    <dbReference type="NCBI Taxonomy" id="135948"/>
    <lineage>
        <taxon>Bacteria</taxon>
        <taxon>Bacillati</taxon>
        <taxon>Actinomycetota</taxon>
        <taxon>Actinomycetes</taxon>
        <taxon>Micromonosporales</taxon>
        <taxon>Micromonosporaceae</taxon>
        <taxon>Actinoplanes</taxon>
    </lineage>
</organism>
<keyword evidence="3" id="KW-1185">Reference proteome</keyword>
<proteinExistence type="predicted"/>